<feature type="disulfide bond" evidence="18">
    <location>
        <begin position="93"/>
        <end position="111"/>
    </location>
</feature>
<feature type="chain" id="PRO_5012496340" description="Serine/threonine-protein kinase receptor" evidence="21">
    <location>
        <begin position="24"/>
        <end position="563"/>
    </location>
</feature>
<evidence type="ECO:0000256" key="20">
    <source>
        <dbReference type="RuleBase" id="RU361271"/>
    </source>
</evidence>
<dbReference type="GO" id="GO:0030509">
    <property type="term" value="P:BMP signaling pathway"/>
    <property type="evidence" value="ECO:0007669"/>
    <property type="project" value="TreeGrafter"/>
</dbReference>
<keyword evidence="10 20" id="KW-1133">Transmembrane helix</keyword>
<dbReference type="GO" id="GO:0005886">
    <property type="term" value="C:plasma membrane"/>
    <property type="evidence" value="ECO:0007669"/>
    <property type="project" value="TreeGrafter"/>
</dbReference>
<comment type="subcellular location">
    <subcellularLocation>
        <location evidence="1 20">Membrane</location>
        <topology evidence="1 20">Single-pass type I membrane protein</topology>
    </subcellularLocation>
</comment>
<dbReference type="PROSITE" id="PS00107">
    <property type="entry name" value="PROTEIN_KINASE_ATP"/>
    <property type="match status" value="1"/>
</dbReference>
<evidence type="ECO:0000256" key="7">
    <source>
        <dbReference type="ARBA" id="ARBA00022741"/>
    </source>
</evidence>
<dbReference type="PRINTS" id="PR00653">
    <property type="entry name" value="ACTIVIN2R"/>
</dbReference>
<comment type="catalytic activity">
    <reaction evidence="15 20">
        <text>L-threonyl-[receptor-protein] + ATP = O-phospho-L-threonyl-[receptor-protein] + ADP + H(+)</text>
        <dbReference type="Rhea" id="RHEA:44880"/>
        <dbReference type="Rhea" id="RHEA-COMP:11024"/>
        <dbReference type="Rhea" id="RHEA-COMP:11025"/>
        <dbReference type="ChEBI" id="CHEBI:15378"/>
        <dbReference type="ChEBI" id="CHEBI:30013"/>
        <dbReference type="ChEBI" id="CHEBI:30616"/>
        <dbReference type="ChEBI" id="CHEBI:61977"/>
        <dbReference type="ChEBI" id="CHEBI:456216"/>
        <dbReference type="EC" id="2.7.11.30"/>
    </reaction>
</comment>
<keyword evidence="3 20" id="KW-0723">Serine/threonine-protein kinase</keyword>
<dbReference type="PANTHER" id="PTHR23255:SF100">
    <property type="entry name" value="RECEPTOR PROTEIN SERINE_THREONINE KINASE"/>
    <property type="match status" value="1"/>
</dbReference>
<comment type="cofactor">
    <cofactor evidence="20">
        <name>Mg(2+)</name>
        <dbReference type="ChEBI" id="CHEBI:18420"/>
    </cofactor>
    <cofactor evidence="20">
        <name>Mn(2+)</name>
        <dbReference type="ChEBI" id="CHEBI:29035"/>
    </cofactor>
</comment>
<feature type="active site" description="Proton acceptor" evidence="16">
    <location>
        <position position="330"/>
    </location>
</feature>
<dbReference type="EC" id="2.7.11.30" evidence="20"/>
<dbReference type="FunFam" id="1.10.510.10:FF:000487">
    <property type="entry name" value="Anti-Muellerian hormone type-2 receptor"/>
    <property type="match status" value="1"/>
</dbReference>
<dbReference type="PANTHER" id="PTHR23255">
    <property type="entry name" value="TRANSFORMING GROWTH FACTOR-BETA RECEPTOR TYPE I AND II"/>
    <property type="match status" value="1"/>
</dbReference>
<evidence type="ECO:0000259" key="22">
    <source>
        <dbReference type="PROSITE" id="PS50011"/>
    </source>
</evidence>
<comment type="similarity">
    <text evidence="2 20">Belongs to the protein kinase superfamily. TKL Ser/Thr protein kinase family. TGFB receptor subfamily.</text>
</comment>
<evidence type="ECO:0000256" key="3">
    <source>
        <dbReference type="ARBA" id="ARBA00022527"/>
    </source>
</evidence>
<evidence type="ECO:0000256" key="13">
    <source>
        <dbReference type="ARBA" id="ARBA00023180"/>
    </source>
</evidence>
<dbReference type="Gene3D" id="3.30.200.20">
    <property type="entry name" value="Phosphorylase Kinase, domain 1"/>
    <property type="match status" value="1"/>
</dbReference>
<dbReference type="GO" id="GO:0043235">
    <property type="term" value="C:receptor complex"/>
    <property type="evidence" value="ECO:0007669"/>
    <property type="project" value="InterPro"/>
</dbReference>
<gene>
    <name evidence="23" type="primary">BMPR2</name>
    <name evidence="23" type="ORF">AWC38_SpisGene2754</name>
</gene>
<keyword evidence="8 20" id="KW-0418">Kinase</keyword>
<sequence length="563" mass="63232">MEDYCLLLLLVLTSLTCMKPGSCGGGKGLTCESYHPDKDILNGNETCENTEYSCFVLWKNYVNERNETFHKVLKKGCFQVSFNEKSRNCKAECIQNPEYDAFRSHNVSGFCCCKAHMCNRNFTPVYYTESTERIAPTFSPTDSPGDSTDKVAIVVACVMFVVLSFLLTVGVIYVYKSKCYKAKYTPADPEEKVPHGPELDISGLRFDQMVGQGRYGSVWRCYLKGEVVAVKVFPPGHRDTWESEREVYEGQLSHPSILRFYFATQRQQSYGPEYLLVTEYHSKGSLLQYLKCNTVTWQEMCSLGHSLASGLAYLHNDDNNEGKPCFVHRDISSKNILVSPVITCVLSDFGFAMKMPEIGATKGSDDIITEVGTLRYMAPEVLDGAVNLRECEASLKEIDVYAMSIVLWEIGMRCSDIYGREPVPDFKPPFEAELGSSITSEDIQDYVARQKKRPGFPDVWKHNHPGLRTLKETIEDCWDQDGDARLSALCVKERFSELLKDYPDGLVFTSSVNPVQKILQNYPTAHSQSLSSVNGPVSSVPPIIATYPWVDKSSSNSMTMTTV</sequence>
<keyword evidence="18" id="KW-1015">Disulfide bond</keyword>
<dbReference type="Gene3D" id="1.10.510.10">
    <property type="entry name" value="Transferase(Phosphotransferase) domain 1"/>
    <property type="match status" value="1"/>
</dbReference>
<feature type="disulfide bond" evidence="18">
    <location>
        <begin position="113"/>
        <end position="118"/>
    </location>
</feature>
<evidence type="ECO:0000256" key="14">
    <source>
        <dbReference type="ARBA" id="ARBA00047681"/>
    </source>
</evidence>
<evidence type="ECO:0000256" key="6">
    <source>
        <dbReference type="ARBA" id="ARBA00022729"/>
    </source>
</evidence>
<dbReference type="Proteomes" id="UP000225706">
    <property type="component" value="Unassembled WGS sequence"/>
</dbReference>
<evidence type="ECO:0000256" key="10">
    <source>
        <dbReference type="ARBA" id="ARBA00022989"/>
    </source>
</evidence>
<evidence type="ECO:0000256" key="8">
    <source>
        <dbReference type="ARBA" id="ARBA00022777"/>
    </source>
</evidence>
<reference evidence="24" key="1">
    <citation type="journal article" date="2017" name="bioRxiv">
        <title>Comparative analysis of the genomes of Stylophora pistillata and Acropora digitifera provides evidence for extensive differences between species of corals.</title>
        <authorList>
            <person name="Voolstra C.R."/>
            <person name="Li Y."/>
            <person name="Liew Y.J."/>
            <person name="Baumgarten S."/>
            <person name="Zoccola D."/>
            <person name="Flot J.-F."/>
            <person name="Tambutte S."/>
            <person name="Allemand D."/>
            <person name="Aranda M."/>
        </authorList>
    </citation>
    <scope>NUCLEOTIDE SEQUENCE [LARGE SCALE GENOMIC DNA]</scope>
</reference>
<dbReference type="PROSITE" id="PS50011">
    <property type="entry name" value="PROTEIN_KINASE_DOM"/>
    <property type="match status" value="1"/>
</dbReference>
<dbReference type="GO" id="GO:0046872">
    <property type="term" value="F:metal ion binding"/>
    <property type="evidence" value="ECO:0007669"/>
    <property type="project" value="UniProtKB-KW"/>
</dbReference>
<keyword evidence="20" id="KW-0479">Metal-binding</keyword>
<keyword evidence="12 20" id="KW-0675">Receptor</keyword>
<feature type="signal peptide" evidence="21">
    <location>
        <begin position="1"/>
        <end position="23"/>
    </location>
</feature>
<organism evidence="23 24">
    <name type="scientific">Stylophora pistillata</name>
    <name type="common">Smooth cauliflower coral</name>
    <dbReference type="NCBI Taxonomy" id="50429"/>
    <lineage>
        <taxon>Eukaryota</taxon>
        <taxon>Metazoa</taxon>
        <taxon>Cnidaria</taxon>
        <taxon>Anthozoa</taxon>
        <taxon>Hexacorallia</taxon>
        <taxon>Scleractinia</taxon>
        <taxon>Astrocoeniina</taxon>
        <taxon>Pocilloporidae</taxon>
        <taxon>Stylophora</taxon>
    </lineage>
</organism>
<feature type="domain" description="Protein kinase" evidence="22">
    <location>
        <begin position="204"/>
        <end position="499"/>
    </location>
</feature>
<feature type="binding site" evidence="17 19">
    <location>
        <position position="231"/>
    </location>
    <ligand>
        <name>ATP</name>
        <dbReference type="ChEBI" id="CHEBI:30616"/>
    </ligand>
</feature>
<dbReference type="SUPFAM" id="SSF56112">
    <property type="entry name" value="Protein kinase-like (PK-like)"/>
    <property type="match status" value="1"/>
</dbReference>
<evidence type="ECO:0000256" key="4">
    <source>
        <dbReference type="ARBA" id="ARBA00022679"/>
    </source>
</evidence>
<keyword evidence="6 21" id="KW-0732">Signal</keyword>
<dbReference type="STRING" id="50429.A0A2B4SU78"/>
<keyword evidence="13" id="KW-0325">Glycoprotein</keyword>
<keyword evidence="20" id="KW-0460">Magnesium</keyword>
<evidence type="ECO:0000256" key="5">
    <source>
        <dbReference type="ARBA" id="ARBA00022692"/>
    </source>
</evidence>
<evidence type="ECO:0000256" key="17">
    <source>
        <dbReference type="PIRSR" id="PIRSR037393-2"/>
    </source>
</evidence>
<accession>A0A2B4SU78</accession>
<dbReference type="InterPro" id="IPR000333">
    <property type="entry name" value="TGFB_receptor"/>
</dbReference>
<evidence type="ECO:0000256" key="9">
    <source>
        <dbReference type="ARBA" id="ARBA00022840"/>
    </source>
</evidence>
<keyword evidence="9 17" id="KW-0067">ATP-binding</keyword>
<dbReference type="InterPro" id="IPR008266">
    <property type="entry name" value="Tyr_kinase_AS"/>
</dbReference>
<evidence type="ECO:0000256" key="1">
    <source>
        <dbReference type="ARBA" id="ARBA00004479"/>
    </source>
</evidence>
<dbReference type="AlphaFoldDB" id="A0A2B4SU78"/>
<evidence type="ECO:0000256" key="11">
    <source>
        <dbReference type="ARBA" id="ARBA00023136"/>
    </source>
</evidence>
<keyword evidence="24" id="KW-1185">Reference proteome</keyword>
<feature type="transmembrane region" description="Helical" evidence="20">
    <location>
        <begin position="151"/>
        <end position="175"/>
    </location>
</feature>
<evidence type="ECO:0000256" key="2">
    <source>
        <dbReference type="ARBA" id="ARBA00009605"/>
    </source>
</evidence>
<keyword evidence="7 17" id="KW-0547">Nucleotide-binding</keyword>
<keyword evidence="5 20" id="KW-0812">Transmembrane</keyword>
<proteinExistence type="inferred from homology"/>
<dbReference type="GO" id="GO:0005024">
    <property type="term" value="F:transforming growth factor beta receptor activity"/>
    <property type="evidence" value="ECO:0007669"/>
    <property type="project" value="TreeGrafter"/>
</dbReference>
<dbReference type="OrthoDB" id="669224at2759"/>
<keyword evidence="4 20" id="KW-0808">Transferase</keyword>
<dbReference type="InterPro" id="IPR017441">
    <property type="entry name" value="Protein_kinase_ATP_BS"/>
</dbReference>
<keyword evidence="11 20" id="KW-0472">Membrane</keyword>
<dbReference type="GO" id="GO:0005524">
    <property type="term" value="F:ATP binding"/>
    <property type="evidence" value="ECO:0007669"/>
    <property type="project" value="UniProtKB-UniRule"/>
</dbReference>
<dbReference type="EMBL" id="LSMT01000023">
    <property type="protein sequence ID" value="PFX32420.1"/>
    <property type="molecule type" value="Genomic_DNA"/>
</dbReference>
<dbReference type="InterPro" id="IPR000719">
    <property type="entry name" value="Prot_kinase_dom"/>
</dbReference>
<dbReference type="InterPro" id="IPR011009">
    <property type="entry name" value="Kinase-like_dom_sf"/>
</dbReference>
<evidence type="ECO:0000256" key="18">
    <source>
        <dbReference type="PIRSR" id="PIRSR037393-3"/>
    </source>
</evidence>
<evidence type="ECO:0000256" key="21">
    <source>
        <dbReference type="SAM" id="SignalP"/>
    </source>
</evidence>
<dbReference type="CDD" id="cd23615">
    <property type="entry name" value="TFP_LU_ECD_ACVR2"/>
    <property type="match status" value="1"/>
</dbReference>
<dbReference type="PROSITE" id="PS00109">
    <property type="entry name" value="PROTEIN_KINASE_TYR"/>
    <property type="match status" value="1"/>
</dbReference>
<evidence type="ECO:0000313" key="24">
    <source>
        <dbReference type="Proteomes" id="UP000225706"/>
    </source>
</evidence>
<evidence type="ECO:0000313" key="23">
    <source>
        <dbReference type="EMBL" id="PFX32420.1"/>
    </source>
</evidence>
<feature type="binding site" evidence="17">
    <location>
        <begin position="210"/>
        <end position="218"/>
    </location>
    <ligand>
        <name>ATP</name>
        <dbReference type="ChEBI" id="CHEBI:30616"/>
    </ligand>
</feature>
<evidence type="ECO:0000256" key="12">
    <source>
        <dbReference type="ARBA" id="ARBA00023170"/>
    </source>
</evidence>
<dbReference type="Gene3D" id="2.10.60.10">
    <property type="entry name" value="CD59"/>
    <property type="match status" value="1"/>
</dbReference>
<keyword evidence="20" id="KW-0464">Manganese</keyword>
<evidence type="ECO:0000256" key="15">
    <source>
        <dbReference type="ARBA" id="ARBA00048773"/>
    </source>
</evidence>
<dbReference type="InterPro" id="IPR045860">
    <property type="entry name" value="Snake_toxin-like_sf"/>
</dbReference>
<dbReference type="Pfam" id="PF00069">
    <property type="entry name" value="Pkinase"/>
    <property type="match status" value="1"/>
</dbReference>
<evidence type="ECO:0000256" key="19">
    <source>
        <dbReference type="PROSITE-ProRule" id="PRU10141"/>
    </source>
</evidence>
<comment type="caution">
    <text evidence="23">The sequence shown here is derived from an EMBL/GenBank/DDBJ whole genome shotgun (WGS) entry which is preliminary data.</text>
</comment>
<protein>
    <recommendedName>
        <fullName evidence="20">Serine/threonine-protein kinase receptor</fullName>
        <ecNumber evidence="20">2.7.11.30</ecNumber>
    </recommendedName>
</protein>
<comment type="catalytic activity">
    <reaction evidence="14">
        <text>L-seryl-[receptor-protein] + ATP = O-phospho-L-seryl-[receptor-protein] + ADP + H(+)</text>
        <dbReference type="Rhea" id="RHEA:18673"/>
        <dbReference type="Rhea" id="RHEA-COMP:11022"/>
        <dbReference type="Rhea" id="RHEA-COMP:11023"/>
        <dbReference type="ChEBI" id="CHEBI:15378"/>
        <dbReference type="ChEBI" id="CHEBI:29999"/>
        <dbReference type="ChEBI" id="CHEBI:30616"/>
        <dbReference type="ChEBI" id="CHEBI:83421"/>
        <dbReference type="ChEBI" id="CHEBI:456216"/>
        <dbReference type="EC" id="2.7.11.30"/>
    </reaction>
</comment>
<evidence type="ECO:0000256" key="16">
    <source>
        <dbReference type="PIRSR" id="PIRSR037393-1"/>
    </source>
</evidence>
<name>A0A2B4SU78_STYPI</name>